<organism evidence="8 9">
    <name type="scientific">Corynebacterium resistens (strain DSM 45100 / JCM 12819 / GTC 2026 / SICGH 158)</name>
    <dbReference type="NCBI Taxonomy" id="662755"/>
    <lineage>
        <taxon>Bacteria</taxon>
        <taxon>Bacillati</taxon>
        <taxon>Actinomycetota</taxon>
        <taxon>Actinomycetes</taxon>
        <taxon>Mycobacteriales</taxon>
        <taxon>Corynebacteriaceae</taxon>
        <taxon>Corynebacterium</taxon>
    </lineage>
</organism>
<name>F8DYW8_CORRG</name>
<evidence type="ECO:0000313" key="9">
    <source>
        <dbReference type="Proteomes" id="UP000000492"/>
    </source>
</evidence>
<dbReference type="InterPro" id="IPR015890">
    <property type="entry name" value="Chorismate_C"/>
</dbReference>
<dbReference type="NCBIfam" id="TIGR00543">
    <property type="entry name" value="isochor_syn"/>
    <property type="match status" value="1"/>
</dbReference>
<protein>
    <recommendedName>
        <fullName evidence="3">isochorismate synthase</fullName>
        <ecNumber evidence="3">5.4.4.2</ecNumber>
    </recommendedName>
    <alternativeName>
        <fullName evidence="5">Isochorismate mutase</fullName>
    </alternativeName>
</protein>
<dbReference type="InterPro" id="IPR005801">
    <property type="entry name" value="ADC_synthase"/>
</dbReference>
<dbReference type="Pfam" id="PF00425">
    <property type="entry name" value="Chorismate_bind"/>
    <property type="match status" value="1"/>
</dbReference>
<keyword evidence="9" id="KW-1185">Reference proteome</keyword>
<evidence type="ECO:0000256" key="3">
    <source>
        <dbReference type="ARBA" id="ARBA00012824"/>
    </source>
</evidence>
<dbReference type="GO" id="GO:0009697">
    <property type="term" value="P:salicylic acid biosynthetic process"/>
    <property type="evidence" value="ECO:0007669"/>
    <property type="project" value="TreeGrafter"/>
</dbReference>
<dbReference type="SUPFAM" id="SSF56322">
    <property type="entry name" value="ADC synthase"/>
    <property type="match status" value="1"/>
</dbReference>
<evidence type="ECO:0000313" key="8">
    <source>
        <dbReference type="EMBL" id="AEI09713.1"/>
    </source>
</evidence>
<comment type="catalytic activity">
    <reaction evidence="1">
        <text>chorismate = isochorismate</text>
        <dbReference type="Rhea" id="RHEA:18985"/>
        <dbReference type="ChEBI" id="CHEBI:29748"/>
        <dbReference type="ChEBI" id="CHEBI:29780"/>
        <dbReference type="EC" id="5.4.4.2"/>
    </reaction>
</comment>
<feature type="domain" description="Chorismate-utilising enzyme C-terminal" evidence="7">
    <location>
        <begin position="174"/>
        <end position="436"/>
    </location>
</feature>
<dbReference type="eggNOG" id="COG1169">
    <property type="taxonomic scope" value="Bacteria"/>
</dbReference>
<comment type="similarity">
    <text evidence="2">Belongs to the isochorismate synthase family.</text>
</comment>
<dbReference type="InterPro" id="IPR004561">
    <property type="entry name" value="IsoChor_synthase"/>
</dbReference>
<dbReference type="PANTHER" id="PTHR42839">
    <property type="entry name" value="ISOCHORISMATE SYNTHASE ENTC"/>
    <property type="match status" value="1"/>
</dbReference>
<keyword evidence="4 8" id="KW-0413">Isomerase</keyword>
<evidence type="ECO:0000256" key="2">
    <source>
        <dbReference type="ARBA" id="ARBA00005297"/>
    </source>
</evidence>
<dbReference type="PANTHER" id="PTHR42839:SF2">
    <property type="entry name" value="ISOCHORISMATE SYNTHASE ENTC"/>
    <property type="match status" value="1"/>
</dbReference>
<dbReference type="Proteomes" id="UP000000492">
    <property type="component" value="Chromosome"/>
</dbReference>
<dbReference type="EC" id="5.4.4.2" evidence="3"/>
<dbReference type="Gene3D" id="3.60.120.10">
    <property type="entry name" value="Anthranilate synthase"/>
    <property type="match status" value="1"/>
</dbReference>
<dbReference type="KEGG" id="crd:CRES_1358"/>
<evidence type="ECO:0000256" key="5">
    <source>
        <dbReference type="ARBA" id="ARBA00041564"/>
    </source>
</evidence>
<accession>F8DYW8</accession>
<dbReference type="GO" id="GO:0008909">
    <property type="term" value="F:isochorismate synthase activity"/>
    <property type="evidence" value="ECO:0007669"/>
    <property type="project" value="UniProtKB-EC"/>
</dbReference>
<evidence type="ECO:0000256" key="1">
    <source>
        <dbReference type="ARBA" id="ARBA00000799"/>
    </source>
</evidence>
<dbReference type="AlphaFoldDB" id="F8DYW8"/>
<feature type="region of interest" description="Disordered" evidence="6">
    <location>
        <begin position="1"/>
        <end position="62"/>
    </location>
</feature>
<proteinExistence type="inferred from homology"/>
<dbReference type="EMBL" id="CP002857">
    <property type="protein sequence ID" value="AEI09713.1"/>
    <property type="molecule type" value="Genomic_DNA"/>
</dbReference>
<dbReference type="STRING" id="662755.CRES_1358"/>
<evidence type="ECO:0000259" key="7">
    <source>
        <dbReference type="Pfam" id="PF00425"/>
    </source>
</evidence>
<evidence type="ECO:0000256" key="4">
    <source>
        <dbReference type="ARBA" id="ARBA00023235"/>
    </source>
</evidence>
<dbReference type="HOGENOM" id="CLU_006493_8_6_11"/>
<gene>
    <name evidence="8" type="primary">menF</name>
    <name evidence="8" type="ordered locus">CRES_1358</name>
</gene>
<evidence type="ECO:0000256" key="6">
    <source>
        <dbReference type="SAM" id="MobiDB-lite"/>
    </source>
</evidence>
<sequence length="453" mass="48574">MGLGGGATLRLRQQSGHEVRQRAGMRLGGGATLRLRQQSDGGWKNGPKARRNSAQASKSVLPDSISRLSDMTAEHQRPATAPDFLLSRPHSSIRTQGRKATYPDPFEAAQALHDGQVDLLVGAIPFKTSFRAALSQPDSVIVSEGPLEPPAFFRGQNAADKLRVESISPVTSLEEHKAAVAAAIATIRQTRLEKVVLARAVDVTFEDEPDPLLIAARLIDLSANRDGFAVDLSATGRDEDQGATFVGSSPEMLVRREGRTVTAFPLAGSTPRTGVASIDDQAARDLLMSGKNQSEHKLVVDHYRHVLEPLCDNLDIPTKPDIHETTEVIHLGTAIRGELKTDCAHYSALDLALMLHPTPAIGGTPTDDAIGIIEEVEQPREFYAGTVGWCDSAGDGEYMVAIRCCVIEGVMARAWAGGGIVADSDPEEEAEETTAKLQTALRALNVPAAMRHV</sequence>
<reference evidence="8 9" key="1">
    <citation type="journal article" date="2012" name="BMC Genomics">
        <title>Complete genome sequence, lifestyle, and multi-drug resistance of the human pathogen Corynebacterium resistens DSM 45100 isolated from blood samples of a leukemia patient.</title>
        <authorList>
            <person name="Schroder J."/>
            <person name="Maus I."/>
            <person name="Meyer K."/>
            <person name="Wordemann S."/>
            <person name="Blom J."/>
            <person name="Jaenicke S."/>
            <person name="Schneider J."/>
            <person name="Trost E."/>
            <person name="Tauch A."/>
        </authorList>
    </citation>
    <scope>NUCLEOTIDE SEQUENCE [LARGE SCALE GENOMIC DNA]</scope>
    <source>
        <strain evidence="9">DSM 45100 / JCM 12819 / CCUG 50093 / GTC 2026 / SICGH 158</strain>
    </source>
</reference>